<accession>A0A7M7SYR5</accession>
<dbReference type="Pfam" id="PF02494">
    <property type="entry name" value="HYR"/>
    <property type="match status" value="5"/>
</dbReference>
<organism evidence="3 4">
    <name type="scientific">Strongylocentrotus purpuratus</name>
    <name type="common">Purple sea urchin</name>
    <dbReference type="NCBI Taxonomy" id="7668"/>
    <lineage>
        <taxon>Eukaryota</taxon>
        <taxon>Metazoa</taxon>
        <taxon>Echinodermata</taxon>
        <taxon>Eleutherozoa</taxon>
        <taxon>Echinozoa</taxon>
        <taxon>Echinoidea</taxon>
        <taxon>Euechinoidea</taxon>
        <taxon>Echinacea</taxon>
        <taxon>Camarodonta</taxon>
        <taxon>Echinidea</taxon>
        <taxon>Strongylocentrotidae</taxon>
        <taxon>Strongylocentrotus</taxon>
    </lineage>
</organism>
<feature type="domain" description="HYR" evidence="2">
    <location>
        <begin position="86"/>
        <end position="169"/>
    </location>
</feature>
<dbReference type="OrthoDB" id="9992654at2759"/>
<proteinExistence type="predicted"/>
<keyword evidence="4" id="KW-1185">Reference proteome</keyword>
<dbReference type="KEGG" id="spu:115923857"/>
<dbReference type="PANTHER" id="PTHR24273">
    <property type="entry name" value="FI04643P-RELATED"/>
    <property type="match status" value="1"/>
</dbReference>
<dbReference type="Gene3D" id="2.60.40.10">
    <property type="entry name" value="Immunoglobulins"/>
    <property type="match status" value="1"/>
</dbReference>
<evidence type="ECO:0000313" key="3">
    <source>
        <dbReference type="EnsemblMetazoa" id="XP_030841107"/>
    </source>
</evidence>
<evidence type="ECO:0000256" key="1">
    <source>
        <dbReference type="ARBA" id="ARBA00022737"/>
    </source>
</evidence>
<dbReference type="RefSeq" id="XP_030841107.1">
    <property type="nucleotide sequence ID" value="XM_030985247.1"/>
</dbReference>
<dbReference type="Proteomes" id="UP000007110">
    <property type="component" value="Unassembled WGS sequence"/>
</dbReference>
<dbReference type="InterPro" id="IPR013783">
    <property type="entry name" value="Ig-like_fold"/>
</dbReference>
<dbReference type="AlphaFoldDB" id="A0A7M7SYR5"/>
<dbReference type="InterPro" id="IPR003410">
    <property type="entry name" value="HYR_dom"/>
</dbReference>
<dbReference type="PROSITE" id="PS50825">
    <property type="entry name" value="HYR"/>
    <property type="match status" value="5"/>
</dbReference>
<feature type="domain" description="HYR" evidence="2">
    <location>
        <begin position="2"/>
        <end position="85"/>
    </location>
</feature>
<reference evidence="3" key="2">
    <citation type="submission" date="2021-01" db="UniProtKB">
        <authorList>
            <consortium name="EnsemblMetazoa"/>
        </authorList>
    </citation>
    <scope>IDENTIFICATION</scope>
</reference>
<sequence length="498" mass="53733">MVDRTPPVATCPADILREVGLSQTRTQVFFTAPTAIDNSGQVPTITSQSHSTTDFFDLGNTPVTWTFADANGNQDSCSFNVIIVQVDRTPPVATCPADIQREVGLSQKRIQVFFKAPTAIDNSGQVPAITSQSHSTRDFFDLGNTQVTWTFADANGNQDSCSFNVFIVQVDRTPPIATCPADIKREVGLSQTRIQVFFTAPTAIDNSGQVPAITSQTHSTRDFFDLGNTQVTWTFADANGNQDSCSFNVFIVQVDRTPPVATCPADIQREVGFSQTRTQVFFTAPTAIDNSGQVPAITSQSHSTTDFFDLGNTQVTWTFADANGNQDSCSFNVIIVQVDRTPPVASCPADTRLEVGPSGTSRQVVFTAPNATDNSGVVPTVVFQSHTPGDFFTLGTTQVTYTFADGNGNSDSCSFNVIITQECPNVTMETEFGQARLPMTEVGIVIDSEELCPEEDSEGRVICSGIFSQFPGVGALWHQLLELFAKFLVTAQLIGTPV</sequence>
<keyword evidence="1" id="KW-0677">Repeat</keyword>
<evidence type="ECO:0000259" key="2">
    <source>
        <dbReference type="PROSITE" id="PS50825"/>
    </source>
</evidence>
<feature type="domain" description="HYR" evidence="2">
    <location>
        <begin position="170"/>
        <end position="253"/>
    </location>
</feature>
<feature type="domain" description="HYR" evidence="2">
    <location>
        <begin position="254"/>
        <end position="337"/>
    </location>
</feature>
<dbReference type="InParanoid" id="A0A7M7SYR5"/>
<evidence type="ECO:0000313" key="4">
    <source>
        <dbReference type="Proteomes" id="UP000007110"/>
    </source>
</evidence>
<dbReference type="PANTHER" id="PTHR24273:SF32">
    <property type="entry name" value="HYALIN"/>
    <property type="match status" value="1"/>
</dbReference>
<protein>
    <recommendedName>
        <fullName evidence="2">HYR domain-containing protein</fullName>
    </recommendedName>
</protein>
<reference evidence="4" key="1">
    <citation type="submission" date="2015-02" db="EMBL/GenBank/DDBJ databases">
        <title>Genome sequencing for Strongylocentrotus purpuratus.</title>
        <authorList>
            <person name="Murali S."/>
            <person name="Liu Y."/>
            <person name="Vee V."/>
            <person name="English A."/>
            <person name="Wang M."/>
            <person name="Skinner E."/>
            <person name="Han Y."/>
            <person name="Muzny D.M."/>
            <person name="Worley K.C."/>
            <person name="Gibbs R.A."/>
        </authorList>
    </citation>
    <scope>NUCLEOTIDE SEQUENCE</scope>
</reference>
<feature type="domain" description="HYR" evidence="2">
    <location>
        <begin position="338"/>
        <end position="421"/>
    </location>
</feature>
<dbReference type="EnsemblMetazoa" id="XM_030985247">
    <property type="protein sequence ID" value="XP_030841107"/>
    <property type="gene ID" value="LOC115923857"/>
</dbReference>
<dbReference type="OMA" id="CPDDVFK"/>
<name>A0A7M7SYR5_STRPU</name>
<dbReference type="GeneID" id="115923857"/>